<dbReference type="Proteomes" id="UP000019754">
    <property type="component" value="Unassembled WGS sequence"/>
</dbReference>
<gene>
    <name evidence="2" type="ORF">D641_0105550</name>
</gene>
<comment type="caution">
    <text evidence="2">The sequence shown here is derived from an EMBL/GenBank/DDBJ whole genome shotgun (WGS) entry which is preliminary data.</text>
</comment>
<evidence type="ECO:0000313" key="2">
    <source>
        <dbReference type="EMBL" id="EYT50248.1"/>
    </source>
</evidence>
<evidence type="ECO:0000313" key="3">
    <source>
        <dbReference type="Proteomes" id="UP000019754"/>
    </source>
</evidence>
<keyword evidence="3" id="KW-1185">Reference proteome</keyword>
<name>A0A022L330_9MICO</name>
<feature type="compositionally biased region" description="Low complexity" evidence="1">
    <location>
        <begin position="19"/>
        <end position="37"/>
    </location>
</feature>
<organism evidence="2 3">
    <name type="scientific">Brachybacterium muris UCD-AY4</name>
    <dbReference type="NCBI Taxonomy" id="1249481"/>
    <lineage>
        <taxon>Bacteria</taxon>
        <taxon>Bacillati</taxon>
        <taxon>Actinomycetota</taxon>
        <taxon>Actinomycetes</taxon>
        <taxon>Micrococcales</taxon>
        <taxon>Dermabacteraceae</taxon>
        <taxon>Brachybacterium</taxon>
    </lineage>
</organism>
<reference evidence="2 3" key="1">
    <citation type="journal article" date="2013" name="Genome Announc.">
        <title>Draft genome sequence of an Actinobacterium, Brachybacterium muris strain UCD-AY4.</title>
        <authorList>
            <person name="Lo J.R."/>
            <person name="Lang J.M."/>
            <person name="Darling A.E."/>
            <person name="Eisen J.A."/>
            <person name="Coil D.A."/>
        </authorList>
    </citation>
    <scope>NUCLEOTIDE SEQUENCE [LARGE SCALE GENOMIC DNA]</scope>
    <source>
        <strain evidence="2 3">UCD-AY4</strain>
    </source>
</reference>
<proteinExistence type="predicted"/>
<dbReference type="HOGENOM" id="CLU_926443_0_0_11"/>
<feature type="region of interest" description="Disordered" evidence="1">
    <location>
        <begin position="1"/>
        <end position="37"/>
    </location>
</feature>
<dbReference type="STRING" id="1249481.D641_0105550"/>
<sequence>MLLAACTGTGTGPGKDPDATTTADTGAGTTTSPAASADPALAAACGEFWGDPDYTAPLSRVVLDRAATAPEVGPSDPFFYAMTGDDVDATFVDAPEGARTAATGLAEWFRTQPELGQDADLESFRTAWQGVASECAEVSAAAAFAAQPGQDAPKPASLVCADVFDTPGTLTHFRNANVLTSNMFKLVGLSAQQVPGDRLDDVQATADLLTREIDRVDDDAVRSGLEQVRAPFQQALEGDMWSEGLSGPLEELGAACDAAGYDSPDSGELDDEPTDDDDGGLV</sequence>
<evidence type="ECO:0000256" key="1">
    <source>
        <dbReference type="SAM" id="MobiDB-lite"/>
    </source>
</evidence>
<feature type="compositionally biased region" description="Acidic residues" evidence="1">
    <location>
        <begin position="265"/>
        <end position="282"/>
    </location>
</feature>
<dbReference type="AlphaFoldDB" id="A0A022L330"/>
<accession>A0A022L330</accession>
<dbReference type="EMBL" id="AORC01000005">
    <property type="protein sequence ID" value="EYT50248.1"/>
    <property type="molecule type" value="Genomic_DNA"/>
</dbReference>
<protein>
    <submittedName>
        <fullName evidence="2">Uncharacterized protein</fullName>
    </submittedName>
</protein>
<feature type="region of interest" description="Disordered" evidence="1">
    <location>
        <begin position="242"/>
        <end position="282"/>
    </location>
</feature>